<reference evidence="6" key="1">
    <citation type="submission" date="2016-06" db="EMBL/GenBank/DDBJ databases">
        <authorList>
            <person name="Varghese N."/>
            <person name="Submissions Spin"/>
        </authorList>
    </citation>
    <scope>NUCLEOTIDE SEQUENCE [LARGE SCALE GENOMIC DNA]</scope>
    <source>
        <strain evidence="6">DSM 45794</strain>
    </source>
</reference>
<dbReference type="SUPFAM" id="SSF48498">
    <property type="entry name" value="Tetracyclin repressor-like, C-terminal domain"/>
    <property type="match status" value="1"/>
</dbReference>
<name>A0A1A9B4R8_9ACTN</name>
<evidence type="ECO:0000256" key="3">
    <source>
        <dbReference type="ARBA" id="ARBA00023163"/>
    </source>
</evidence>
<dbReference type="PANTHER" id="PTHR30055:SF151">
    <property type="entry name" value="TRANSCRIPTIONAL REGULATORY PROTEIN"/>
    <property type="match status" value="1"/>
</dbReference>
<keyword evidence="6" id="KW-1185">Reference proteome</keyword>
<dbReference type="Gene3D" id="1.10.357.10">
    <property type="entry name" value="Tetracycline Repressor, domain 2"/>
    <property type="match status" value="1"/>
</dbReference>
<dbReference type="GO" id="GO:0000976">
    <property type="term" value="F:transcription cis-regulatory region binding"/>
    <property type="evidence" value="ECO:0007669"/>
    <property type="project" value="TreeGrafter"/>
</dbReference>
<dbReference type="EMBL" id="FLRH01000003">
    <property type="protein sequence ID" value="SBT64118.1"/>
    <property type="molecule type" value="Genomic_DNA"/>
</dbReference>
<proteinExistence type="predicted"/>
<protein>
    <submittedName>
        <fullName evidence="5">Transcriptional regulator, TetR family</fullName>
    </submittedName>
</protein>
<organism evidence="5 6">
    <name type="scientific">Micromonospora sediminicola</name>
    <dbReference type="NCBI Taxonomy" id="946078"/>
    <lineage>
        <taxon>Bacteria</taxon>
        <taxon>Bacillati</taxon>
        <taxon>Actinomycetota</taxon>
        <taxon>Actinomycetes</taxon>
        <taxon>Micromonosporales</taxon>
        <taxon>Micromonosporaceae</taxon>
        <taxon>Micromonospora</taxon>
    </lineage>
</organism>
<dbReference type="AlphaFoldDB" id="A0A1A9B4R8"/>
<dbReference type="Proteomes" id="UP000199558">
    <property type="component" value="Unassembled WGS sequence"/>
</dbReference>
<keyword evidence="3" id="KW-0804">Transcription</keyword>
<dbReference type="RefSeq" id="WP_091569345.1">
    <property type="nucleotide sequence ID" value="NZ_FLRH01000003.1"/>
</dbReference>
<dbReference type="PANTHER" id="PTHR30055">
    <property type="entry name" value="HTH-TYPE TRANSCRIPTIONAL REGULATOR RUTR"/>
    <property type="match status" value="1"/>
</dbReference>
<dbReference type="SUPFAM" id="SSF46689">
    <property type="entry name" value="Homeodomain-like"/>
    <property type="match status" value="1"/>
</dbReference>
<dbReference type="InterPro" id="IPR050109">
    <property type="entry name" value="HTH-type_TetR-like_transc_reg"/>
</dbReference>
<dbReference type="GO" id="GO:0003700">
    <property type="term" value="F:DNA-binding transcription factor activity"/>
    <property type="evidence" value="ECO:0007669"/>
    <property type="project" value="TreeGrafter"/>
</dbReference>
<evidence type="ECO:0000259" key="4">
    <source>
        <dbReference type="Pfam" id="PF13305"/>
    </source>
</evidence>
<dbReference type="InterPro" id="IPR036271">
    <property type="entry name" value="Tet_transcr_reg_TetR-rel_C_sf"/>
</dbReference>
<dbReference type="Pfam" id="PF13305">
    <property type="entry name" value="TetR_C_33"/>
    <property type="match status" value="1"/>
</dbReference>
<evidence type="ECO:0000313" key="5">
    <source>
        <dbReference type="EMBL" id="SBT64118.1"/>
    </source>
</evidence>
<sequence length="189" mass="19870">MPRAGLTPATVVREAAVLADEVGYDRLTLAALAGRLGVALPSLYKHVRGVDALHQKLAVLAAAEMADVLTAAAAGRAGDDALRAVAAAYRAYAHRHPGRYPAAQRAPDPADPEHLAAAERAVGAIFAILRGYGLDGDAAVDATRMFRATVHGFVSLEAAGGFGLPRDVDRSFDQMVDGLDLAYRGWRSR</sequence>
<dbReference type="Gene3D" id="1.10.10.60">
    <property type="entry name" value="Homeodomain-like"/>
    <property type="match status" value="1"/>
</dbReference>
<feature type="domain" description="HTH-type transcriptional regulator MT1864/Rv1816-like C-terminal" evidence="4">
    <location>
        <begin position="82"/>
        <end position="179"/>
    </location>
</feature>
<keyword evidence="1" id="KW-0805">Transcription regulation</keyword>
<dbReference type="OrthoDB" id="71867at2"/>
<dbReference type="STRING" id="946078.GA0070622_1087"/>
<dbReference type="InterPro" id="IPR025996">
    <property type="entry name" value="MT1864/Rv1816-like_C"/>
</dbReference>
<gene>
    <name evidence="5" type="ORF">GA0070622_1087</name>
</gene>
<evidence type="ECO:0000256" key="1">
    <source>
        <dbReference type="ARBA" id="ARBA00023015"/>
    </source>
</evidence>
<accession>A0A1A9B4R8</accession>
<evidence type="ECO:0000313" key="6">
    <source>
        <dbReference type="Proteomes" id="UP000199558"/>
    </source>
</evidence>
<keyword evidence="2" id="KW-0238">DNA-binding</keyword>
<dbReference type="InterPro" id="IPR009057">
    <property type="entry name" value="Homeodomain-like_sf"/>
</dbReference>
<evidence type="ECO:0000256" key="2">
    <source>
        <dbReference type="ARBA" id="ARBA00023125"/>
    </source>
</evidence>